<evidence type="ECO:0000256" key="1">
    <source>
        <dbReference type="SAM" id="Phobius"/>
    </source>
</evidence>
<keyword evidence="1" id="KW-0812">Transmembrane</keyword>
<dbReference type="RefSeq" id="WP_116649843.1">
    <property type="nucleotide sequence ID" value="NZ_QUZK01000018.1"/>
</dbReference>
<protein>
    <submittedName>
        <fullName evidence="3">DUF4126 domain-containing protein</fullName>
    </submittedName>
</protein>
<keyword evidence="1" id="KW-0472">Membrane</keyword>
<evidence type="ECO:0000313" key="4">
    <source>
        <dbReference type="Proteomes" id="UP000260351"/>
    </source>
</evidence>
<dbReference type="OrthoDB" id="288613at2"/>
<organism evidence="3 4">
    <name type="scientific">Wenzhouxiangella sediminis</name>
    <dbReference type="NCBI Taxonomy" id="1792836"/>
    <lineage>
        <taxon>Bacteria</taxon>
        <taxon>Pseudomonadati</taxon>
        <taxon>Pseudomonadota</taxon>
        <taxon>Gammaproteobacteria</taxon>
        <taxon>Chromatiales</taxon>
        <taxon>Wenzhouxiangellaceae</taxon>
        <taxon>Wenzhouxiangella</taxon>
    </lineage>
</organism>
<dbReference type="Proteomes" id="UP000260351">
    <property type="component" value="Unassembled WGS sequence"/>
</dbReference>
<keyword evidence="4" id="KW-1185">Reference proteome</keyword>
<evidence type="ECO:0000259" key="2">
    <source>
        <dbReference type="Pfam" id="PF13548"/>
    </source>
</evidence>
<name>A0A3E1KB32_9GAMM</name>
<gene>
    <name evidence="3" type="ORF">DZC52_04035</name>
</gene>
<accession>A0A3E1KB32</accession>
<feature type="transmembrane region" description="Helical" evidence="1">
    <location>
        <begin position="155"/>
        <end position="184"/>
    </location>
</feature>
<reference evidence="3 4" key="1">
    <citation type="submission" date="2018-08" db="EMBL/GenBank/DDBJ databases">
        <title>Wenzhouxiangella salilacus sp. nov., a novel bacterium isolated from a saline lake in Xinjiang Province, China.</title>
        <authorList>
            <person name="Han S."/>
        </authorList>
    </citation>
    <scope>NUCLEOTIDE SEQUENCE [LARGE SCALE GENOMIC DNA]</scope>
    <source>
        <strain evidence="3 4">XDB06</strain>
    </source>
</reference>
<comment type="caution">
    <text evidence="3">The sequence shown here is derived from an EMBL/GenBank/DDBJ whole genome shotgun (WGS) entry which is preliminary data.</text>
</comment>
<dbReference type="InterPro" id="IPR025196">
    <property type="entry name" value="DUF4126"/>
</dbReference>
<dbReference type="Pfam" id="PF13548">
    <property type="entry name" value="DUF4126"/>
    <property type="match status" value="1"/>
</dbReference>
<dbReference type="EMBL" id="QUZK01000018">
    <property type="protein sequence ID" value="RFF31537.1"/>
    <property type="molecule type" value="Genomic_DNA"/>
</dbReference>
<feature type="transmembrane region" description="Helical" evidence="1">
    <location>
        <begin position="80"/>
        <end position="101"/>
    </location>
</feature>
<sequence>METASDIGMLSAVMAGICLSAAAGLRVFIPILALGLAGRFGLLPLGEQFAWMMSEPFLVVVGIAAVMEATAYYIPIVDNLLDLVATPAALAGGTVIVSSLLPEMNPLAQWGAAALLGGGTAGIVQGSTVLARGLSTASTGGLANPLFSTGETGGSVLAVALALLVPVFFGILVIAGLVMLLVWITTRSGRLRRSERAGQD</sequence>
<evidence type="ECO:0000313" key="3">
    <source>
        <dbReference type="EMBL" id="RFF31537.1"/>
    </source>
</evidence>
<dbReference type="AlphaFoldDB" id="A0A3E1KB32"/>
<feature type="domain" description="DUF4126" evidence="2">
    <location>
        <begin position="14"/>
        <end position="184"/>
    </location>
</feature>
<feature type="transmembrane region" description="Helical" evidence="1">
    <location>
        <begin position="12"/>
        <end position="36"/>
    </location>
</feature>
<keyword evidence="1" id="KW-1133">Transmembrane helix</keyword>
<proteinExistence type="predicted"/>